<organism evidence="1 2">
    <name type="scientific">Zhihengliuella flava</name>
    <dbReference type="NCBI Taxonomy" id="1285193"/>
    <lineage>
        <taxon>Bacteria</taxon>
        <taxon>Bacillati</taxon>
        <taxon>Actinomycetota</taxon>
        <taxon>Actinomycetes</taxon>
        <taxon>Micrococcales</taxon>
        <taxon>Micrococcaceae</taxon>
        <taxon>Zhihengliuella</taxon>
    </lineage>
</organism>
<dbReference type="Gene3D" id="3.50.50.60">
    <property type="entry name" value="FAD/NAD(P)-binding domain"/>
    <property type="match status" value="1"/>
</dbReference>
<name>A0A931DBV1_9MICC</name>
<dbReference type="AlphaFoldDB" id="A0A931DBV1"/>
<dbReference type="InterPro" id="IPR036188">
    <property type="entry name" value="FAD/NAD-bd_sf"/>
</dbReference>
<dbReference type="Proteomes" id="UP000625033">
    <property type="component" value="Unassembled WGS sequence"/>
</dbReference>
<sequence>MAGVQRSPASWCGSGDDAGGGRVVTADAAVVGSGPNGLAAALTLARAGWRVRVYEAAAHLGGASATQRVDGALHDLGSAVHPTAAVSPFFGQVGLTDAVDFVTPEISYAHPLGAGPSGGAASVLIFRDYERTLESLGRQSAAARAYARVVGPLAAEGPALGRLFLGDPLATRGACLWQERTTALRLARSLAAAYQPHMPLEVSAALEGVRAHIPGGSYSPAATVAGLFLSALAHHGWPVPVGGSGAIIAALAAQIEDLCGDGWYELGREVTDPHELSEPVVLWAAAPEALAGAPAPARGPGSAVVHLTTDAPIPWADPRLARAGTVHLGGPAAALRRSERAAARRFDPANPYVLLSQPSQFDATRAPAGTHVLWAYVHVPAGAGLTDLGGEDAVIGAVTRQIERQAPGFADTVTRAWVRSPRELVRGNPALIGGDISGGLTGVGGMAYRLRRTASGSSAGGAYLASSSAWPGPAVHGMAGHLAAVRALADAA</sequence>
<dbReference type="EMBL" id="JADOTZ010000001">
    <property type="protein sequence ID" value="MBG6084676.1"/>
    <property type="molecule type" value="Genomic_DNA"/>
</dbReference>
<dbReference type="PANTHER" id="PTHR10668">
    <property type="entry name" value="PHYTOENE DEHYDROGENASE"/>
    <property type="match status" value="1"/>
</dbReference>
<evidence type="ECO:0000313" key="1">
    <source>
        <dbReference type="EMBL" id="MBG6084676.1"/>
    </source>
</evidence>
<dbReference type="PANTHER" id="PTHR10668:SF105">
    <property type="entry name" value="DEHYDROGENASE-RELATED"/>
    <property type="match status" value="1"/>
</dbReference>
<keyword evidence="2" id="KW-1185">Reference proteome</keyword>
<dbReference type="SUPFAM" id="SSF51905">
    <property type="entry name" value="FAD/NAD(P)-binding domain"/>
    <property type="match status" value="1"/>
</dbReference>
<evidence type="ECO:0000313" key="2">
    <source>
        <dbReference type="Proteomes" id="UP000625033"/>
    </source>
</evidence>
<proteinExistence type="predicted"/>
<dbReference type="Pfam" id="PF13450">
    <property type="entry name" value="NAD_binding_8"/>
    <property type="match status" value="1"/>
</dbReference>
<gene>
    <name evidence="1" type="ORF">IW252_001443</name>
</gene>
<reference evidence="1" key="1">
    <citation type="submission" date="2020-11" db="EMBL/GenBank/DDBJ databases">
        <title>Sequencing the genomes of 1000 actinobacteria strains.</title>
        <authorList>
            <person name="Klenk H.-P."/>
        </authorList>
    </citation>
    <scope>NUCLEOTIDE SEQUENCE</scope>
    <source>
        <strain evidence="1">DSM 26152</strain>
    </source>
</reference>
<accession>A0A931DBV1</accession>
<protein>
    <submittedName>
        <fullName evidence="1">Phytoene dehydrogenase-like protein</fullName>
    </submittedName>
</protein>
<dbReference type="PRINTS" id="PR00419">
    <property type="entry name" value="ADXRDTASE"/>
</dbReference>
<comment type="caution">
    <text evidence="1">The sequence shown here is derived from an EMBL/GenBank/DDBJ whole genome shotgun (WGS) entry which is preliminary data.</text>
</comment>